<comment type="caution">
    <text evidence="1">The sequence shown here is derived from an EMBL/GenBank/DDBJ whole genome shotgun (WGS) entry which is preliminary data.</text>
</comment>
<sequence length="189" mass="21771">MCDVDINMLTMEQYLALNRGNYALSVVNLRLGTIILGVSHDVIMLRIFSITLTGAARRWINKITSRIINTWDLLKKAFIQRRINNGSLDGIVAITSKIDSLGRYMNKLKENVHVIEVDMVEDFRIQIILGRPLLATAHAKIDVYKKLISIEEEIDYRCDTILDQGEPQEIEALDKPQNIKKHEINPHYW</sequence>
<protein>
    <recommendedName>
        <fullName evidence="2">Reverse transcriptase domain-containing protein</fullName>
    </recommendedName>
</protein>
<evidence type="ECO:0008006" key="2">
    <source>
        <dbReference type="Google" id="ProtNLM"/>
    </source>
</evidence>
<organism evidence="1">
    <name type="scientific">Tanacetum cinerariifolium</name>
    <name type="common">Dalmatian daisy</name>
    <name type="synonym">Chrysanthemum cinerariifolium</name>
    <dbReference type="NCBI Taxonomy" id="118510"/>
    <lineage>
        <taxon>Eukaryota</taxon>
        <taxon>Viridiplantae</taxon>
        <taxon>Streptophyta</taxon>
        <taxon>Embryophyta</taxon>
        <taxon>Tracheophyta</taxon>
        <taxon>Spermatophyta</taxon>
        <taxon>Magnoliopsida</taxon>
        <taxon>eudicotyledons</taxon>
        <taxon>Gunneridae</taxon>
        <taxon>Pentapetalae</taxon>
        <taxon>asterids</taxon>
        <taxon>campanulids</taxon>
        <taxon>Asterales</taxon>
        <taxon>Asteraceae</taxon>
        <taxon>Asteroideae</taxon>
        <taxon>Anthemideae</taxon>
        <taxon>Anthemidinae</taxon>
        <taxon>Tanacetum</taxon>
    </lineage>
</organism>
<name>A0A699I4C5_TANCI</name>
<accession>A0A699I4C5</accession>
<dbReference type="InterPro" id="IPR021109">
    <property type="entry name" value="Peptidase_aspartic_dom_sf"/>
</dbReference>
<dbReference type="EMBL" id="BKCJ010247610">
    <property type="protein sequence ID" value="GEZ16400.1"/>
    <property type="molecule type" value="Genomic_DNA"/>
</dbReference>
<dbReference type="Gene3D" id="2.40.70.10">
    <property type="entry name" value="Acid Proteases"/>
    <property type="match status" value="1"/>
</dbReference>
<dbReference type="AlphaFoldDB" id="A0A699I4C5"/>
<gene>
    <name evidence="1" type="ORF">Tci_488373</name>
</gene>
<proteinExistence type="predicted"/>
<evidence type="ECO:0000313" key="1">
    <source>
        <dbReference type="EMBL" id="GEZ16400.1"/>
    </source>
</evidence>
<reference evidence="1" key="1">
    <citation type="journal article" date="2019" name="Sci. Rep.">
        <title>Draft genome of Tanacetum cinerariifolium, the natural source of mosquito coil.</title>
        <authorList>
            <person name="Yamashiro T."/>
            <person name="Shiraishi A."/>
            <person name="Satake H."/>
            <person name="Nakayama K."/>
        </authorList>
    </citation>
    <scope>NUCLEOTIDE SEQUENCE</scope>
</reference>